<dbReference type="EMBL" id="FR729477">
    <property type="protein sequence ID" value="CBY27192.1"/>
    <property type="molecule type" value="Genomic_DNA"/>
</dbReference>
<protein>
    <submittedName>
        <fullName evidence="1">Uncharacterized protein</fullName>
    </submittedName>
</protein>
<organism evidence="1 2">
    <name type="scientific">Yersinia enterocolitica subsp. palearctica serotype O:3 (strain DSM 13030 / CIP 106945 / Y11)</name>
    <dbReference type="NCBI Taxonomy" id="930944"/>
    <lineage>
        <taxon>Bacteria</taxon>
        <taxon>Pseudomonadati</taxon>
        <taxon>Pseudomonadota</taxon>
        <taxon>Gammaproteobacteria</taxon>
        <taxon>Enterobacterales</taxon>
        <taxon>Yersiniaceae</taxon>
        <taxon>Yersinia</taxon>
    </lineage>
</organism>
<gene>
    <name evidence="1" type="ordered locus">Y11_09891</name>
</gene>
<sequence length="42" mass="4901">MVSEQVGNDLKQNQQVCDEKENGKCCREYVPKREEVVCHIFS</sequence>
<evidence type="ECO:0000313" key="1">
    <source>
        <dbReference type="EMBL" id="CBY27192.1"/>
    </source>
</evidence>
<dbReference type="Proteomes" id="UP000008084">
    <property type="component" value="Chromosome"/>
</dbReference>
<dbReference type="PATRIC" id="fig|930944.6.peg.977"/>
<name>A0A0H3NPR9_YERE1</name>
<dbReference type="HOGENOM" id="CLU_3260072_0_0_6"/>
<dbReference type="AlphaFoldDB" id="A0A0H3NPR9"/>
<accession>A0A0H3NPR9</accession>
<reference evidence="1 2" key="1">
    <citation type="journal article" date="2011" name="J. Bacteriol.">
        <title>Complete genome sequence of Yersinia enterocolitica subsp. palearctica serogroup O:3.</title>
        <authorList>
            <person name="Batzilla J."/>
            <person name="Hoper D."/>
            <person name="Antonenka U."/>
            <person name="Heesemann J."/>
            <person name="Rakin A."/>
        </authorList>
    </citation>
    <scope>NUCLEOTIDE SEQUENCE [LARGE SCALE GENOMIC DNA]</scope>
    <source>
        <strain evidence="2">DSM 13030 / CIP 106945 / Y11</strain>
    </source>
</reference>
<dbReference type="KEGG" id="yey:Y11_09891"/>
<evidence type="ECO:0000313" key="2">
    <source>
        <dbReference type="Proteomes" id="UP000008084"/>
    </source>
</evidence>
<proteinExistence type="predicted"/>